<dbReference type="Pfam" id="PF03494">
    <property type="entry name" value="Beta-APP"/>
    <property type="match status" value="1"/>
</dbReference>
<dbReference type="Pfam" id="PF02177">
    <property type="entry name" value="APP_N"/>
    <property type="match status" value="1"/>
</dbReference>
<keyword evidence="9" id="KW-0186">Copper</keyword>
<dbReference type="GO" id="GO:0005886">
    <property type="term" value="C:plasma membrane"/>
    <property type="evidence" value="ECO:0007669"/>
    <property type="project" value="UniProtKB-SubCell"/>
</dbReference>
<evidence type="ECO:0000259" key="22">
    <source>
        <dbReference type="PROSITE" id="PS51870"/>
    </source>
</evidence>
<feature type="compositionally biased region" description="Low complexity" evidence="18">
    <location>
        <begin position="266"/>
        <end position="278"/>
    </location>
</feature>
<dbReference type="GO" id="GO:0099503">
    <property type="term" value="C:secretory vesicle"/>
    <property type="evidence" value="ECO:0007669"/>
    <property type="project" value="UniProtKB-ARBA"/>
</dbReference>
<dbReference type="PROSITE" id="PS00320">
    <property type="entry name" value="APP_INTRA"/>
    <property type="match status" value="1"/>
</dbReference>
<dbReference type="Gene3D" id="3.30.1490.140">
    <property type="entry name" value="Amyloidogenic glycoprotein, copper-binding domain"/>
    <property type="match status" value="1"/>
</dbReference>
<evidence type="ECO:0000256" key="6">
    <source>
        <dbReference type="ARBA" id="ARBA00022729"/>
    </source>
</evidence>
<feature type="region of interest" description="CuBD subdomain" evidence="15">
    <location>
        <begin position="132"/>
        <end position="190"/>
    </location>
</feature>
<feature type="disulfide bond" evidence="15">
    <location>
        <begin position="145"/>
        <end position="175"/>
    </location>
</feature>
<reference evidence="23" key="2">
    <citation type="submission" date="2020-02" db="EMBL/GenBank/DDBJ databases">
        <title>Esox lucius (northern pike) genome, fEsoLuc1, primary haplotype.</title>
        <authorList>
            <person name="Myers G."/>
            <person name="Karagic N."/>
            <person name="Meyer A."/>
            <person name="Pippel M."/>
            <person name="Reichard M."/>
            <person name="Winkler S."/>
            <person name="Tracey A."/>
            <person name="Sims Y."/>
            <person name="Howe K."/>
            <person name="Rhie A."/>
            <person name="Formenti G."/>
            <person name="Durbin R."/>
            <person name="Fedrigo O."/>
            <person name="Jarvis E.D."/>
        </authorList>
    </citation>
    <scope>NUCLEOTIDE SEQUENCE [LARGE SCALE GENOMIC DNA]</scope>
</reference>
<feature type="coiled-coil region" evidence="17">
    <location>
        <begin position="371"/>
        <end position="424"/>
    </location>
</feature>
<keyword evidence="11 16" id="KW-0472">Membrane</keyword>
<evidence type="ECO:0000256" key="15">
    <source>
        <dbReference type="PROSITE-ProRule" id="PRU01217"/>
    </source>
</evidence>
<feature type="disulfide bond" evidence="15">
    <location>
        <begin position="99"/>
        <end position="106"/>
    </location>
</feature>
<comment type="similarity">
    <text evidence="15 16">Belongs to the APP family.</text>
</comment>
<dbReference type="SMART" id="SM00006">
    <property type="entry name" value="A4_EXTRA"/>
    <property type="match status" value="1"/>
</dbReference>
<dbReference type="GO" id="GO:0005102">
    <property type="term" value="F:signaling receptor binding"/>
    <property type="evidence" value="ECO:0007669"/>
    <property type="project" value="TreeGrafter"/>
</dbReference>
<dbReference type="Gene3D" id="6.10.250.1670">
    <property type="match status" value="1"/>
</dbReference>
<dbReference type="InterPro" id="IPR019543">
    <property type="entry name" value="APP_amyloid_C"/>
</dbReference>
<keyword evidence="24" id="KW-1185">Reference proteome</keyword>
<keyword evidence="5" id="KW-0479">Metal-binding</keyword>
<evidence type="ECO:0000256" key="13">
    <source>
        <dbReference type="ARBA" id="ARBA00023180"/>
    </source>
</evidence>
<dbReference type="InterPro" id="IPR019744">
    <property type="entry name" value="APP_CUBD_CS"/>
</dbReference>
<proteinExistence type="inferred from homology"/>
<dbReference type="GO" id="GO:0005769">
    <property type="term" value="C:early endosome"/>
    <property type="evidence" value="ECO:0007669"/>
    <property type="project" value="TreeGrafter"/>
</dbReference>
<accession>A0A6Q2Y1T3</accession>
<evidence type="ECO:0000256" key="18">
    <source>
        <dbReference type="SAM" id="MobiDB-lite"/>
    </source>
</evidence>
<name>A0A6Q2Y1T3_ESOLU</name>
<dbReference type="InterPro" id="IPR036454">
    <property type="entry name" value="Amyloid_glyco_heparin-bd_sf"/>
</dbReference>
<dbReference type="InterPro" id="IPR011993">
    <property type="entry name" value="PH-like_dom_sf"/>
</dbReference>
<dbReference type="Gene3D" id="3.90.570.10">
    <property type="entry name" value="Amyloidogenic glycoprotein, heparin-binding domain"/>
    <property type="match status" value="1"/>
</dbReference>
<evidence type="ECO:0000256" key="16">
    <source>
        <dbReference type="RuleBase" id="RU367156"/>
    </source>
</evidence>
<dbReference type="FunFam" id="3.90.570.10:FF:000001">
    <property type="entry name" value="Amyloid beta A4 protein"/>
    <property type="match status" value="1"/>
</dbReference>
<dbReference type="PANTHER" id="PTHR23103:SF7">
    <property type="entry name" value="AMYLOID-BETA PRECURSOR PROTEIN"/>
    <property type="match status" value="1"/>
</dbReference>
<reference evidence="23" key="3">
    <citation type="submission" date="2025-08" db="UniProtKB">
        <authorList>
            <consortium name="Ensembl"/>
        </authorList>
    </citation>
    <scope>IDENTIFICATION</scope>
</reference>
<dbReference type="SUPFAM" id="SSF56491">
    <property type="entry name" value="A heparin-binding domain"/>
    <property type="match status" value="1"/>
</dbReference>
<dbReference type="InterPro" id="IPR008155">
    <property type="entry name" value="Amyloid_glyco"/>
</dbReference>
<dbReference type="FunFam" id="4.10.410.10:FF:000001">
    <property type="entry name" value="Amyloid beta A4 protein"/>
    <property type="match status" value="1"/>
</dbReference>
<dbReference type="GO" id="GO:0009986">
    <property type="term" value="C:cell surface"/>
    <property type="evidence" value="ECO:0007669"/>
    <property type="project" value="UniProtKB-ARBA"/>
</dbReference>
<dbReference type="PROSITE" id="PS51869">
    <property type="entry name" value="APP_E1"/>
    <property type="match status" value="1"/>
</dbReference>
<comment type="subcellular location">
    <subcellularLocation>
        <location evidence="16">Cell membrane</location>
        <topology evidence="16">Single-pass type I membrane protein</topology>
    </subcellularLocation>
    <subcellularLocation>
        <location evidence="1">Membrane</location>
        <topology evidence="1">Single-pass type I membrane protein</topology>
    </subcellularLocation>
</comment>
<gene>
    <name evidence="23" type="primary">APP</name>
</gene>
<dbReference type="PANTHER" id="PTHR23103">
    <property type="entry name" value="ALZHEIMER'S DISEASE BETA-AMYLOID RELATED"/>
    <property type="match status" value="1"/>
</dbReference>
<evidence type="ECO:0000256" key="8">
    <source>
        <dbReference type="ARBA" id="ARBA00022989"/>
    </source>
</evidence>
<dbReference type="PRINTS" id="PR00759">
    <property type="entry name" value="BASICPTASE"/>
</dbReference>
<evidence type="ECO:0000313" key="23">
    <source>
        <dbReference type="Ensembl" id="ENSELUP00000059341.2"/>
    </source>
</evidence>
<dbReference type="PRINTS" id="PR00203">
    <property type="entry name" value="AMYLOIDA4"/>
</dbReference>
<dbReference type="GO" id="GO:0005798">
    <property type="term" value="C:Golgi-associated vesicle"/>
    <property type="evidence" value="ECO:0007669"/>
    <property type="project" value="UniProtKB-UniRule"/>
</dbReference>
<evidence type="ECO:0000256" key="3">
    <source>
        <dbReference type="ARBA" id="ARBA00022690"/>
    </source>
</evidence>
<dbReference type="GO" id="GO:0010604">
    <property type="term" value="P:positive regulation of macromolecule metabolic process"/>
    <property type="evidence" value="ECO:0007669"/>
    <property type="project" value="UniProtKB-ARBA"/>
</dbReference>
<evidence type="ECO:0000256" key="11">
    <source>
        <dbReference type="ARBA" id="ARBA00023136"/>
    </source>
</evidence>
<evidence type="ECO:0000256" key="7">
    <source>
        <dbReference type="ARBA" id="ARBA00022900"/>
    </source>
</evidence>
<feature type="region of interest" description="Disordered" evidence="18">
    <location>
        <begin position="191"/>
        <end position="279"/>
    </location>
</feature>
<dbReference type="GO" id="GO:0051246">
    <property type="term" value="P:regulation of protein metabolic process"/>
    <property type="evidence" value="ECO:0007669"/>
    <property type="project" value="UniProtKB-ARBA"/>
</dbReference>
<keyword evidence="13" id="KW-0325">Glycoprotein</keyword>
<evidence type="ECO:0000313" key="24">
    <source>
        <dbReference type="Proteomes" id="UP000265140"/>
    </source>
</evidence>
<dbReference type="Pfam" id="PF00014">
    <property type="entry name" value="Kunitz_BPTI"/>
    <property type="match status" value="1"/>
</dbReference>
<comment type="function">
    <text evidence="16">Functions as a cell surface receptor and performs physiological functions on the surface of neurons relevant to neurite growth, neuronal adhesion and axonogenesis.</text>
</comment>
<dbReference type="InterPro" id="IPR015849">
    <property type="entry name" value="Amyloid_glyco_heparin-bd"/>
</dbReference>
<dbReference type="GeneTree" id="ENSGT00530000063252"/>
<dbReference type="Proteomes" id="UP000265140">
    <property type="component" value="Chromosome 22"/>
</dbReference>
<protein>
    <recommendedName>
        <fullName evidence="2 16">Amyloid-beta A4 protein</fullName>
    </recommendedName>
</protein>
<evidence type="ECO:0000256" key="1">
    <source>
        <dbReference type="ARBA" id="ARBA00004479"/>
    </source>
</evidence>
<dbReference type="SUPFAM" id="SSF57362">
    <property type="entry name" value="BPTI-like"/>
    <property type="match status" value="1"/>
</dbReference>
<dbReference type="InterPro" id="IPR024329">
    <property type="entry name" value="Amyloid_glyco_E2_domain"/>
</dbReference>
<dbReference type="PROSITE" id="PS51870">
    <property type="entry name" value="APP_E2"/>
    <property type="match status" value="1"/>
</dbReference>
<feature type="transmembrane region" description="Helical" evidence="16">
    <location>
        <begin position="614"/>
        <end position="636"/>
    </location>
</feature>
<dbReference type="InterPro" id="IPR020901">
    <property type="entry name" value="Prtase_inh_Kunz-CS"/>
</dbReference>
<dbReference type="Pfam" id="PF12924">
    <property type="entry name" value="APP_Cu_bd"/>
    <property type="match status" value="1"/>
</dbReference>
<feature type="region of interest" description="GFLD subdomain" evidence="15">
    <location>
        <begin position="29"/>
        <end position="124"/>
    </location>
</feature>
<dbReference type="InterPro" id="IPR011178">
    <property type="entry name" value="Amyloid_glyco_Cu-bd"/>
</dbReference>
<dbReference type="FunFam" id="3.30.1490.140:FF:000001">
    <property type="entry name" value="Amyloid beta (A4) protein b"/>
    <property type="match status" value="1"/>
</dbReference>
<keyword evidence="12 15" id="KW-1015">Disulfide bond</keyword>
<keyword evidence="3" id="KW-0646">Protease inhibitor</keyword>
<dbReference type="InterPro" id="IPR036880">
    <property type="entry name" value="Kunitz_BPTI_sf"/>
</dbReference>
<dbReference type="GO" id="GO:0007409">
    <property type="term" value="P:axonogenesis"/>
    <property type="evidence" value="ECO:0007669"/>
    <property type="project" value="TreeGrafter"/>
</dbReference>
<evidence type="ECO:0000256" key="10">
    <source>
        <dbReference type="ARBA" id="ARBA00023087"/>
    </source>
</evidence>
<dbReference type="InterPro" id="IPR013803">
    <property type="entry name" value="Amyloid_glyco_Abeta"/>
</dbReference>
<dbReference type="InterPro" id="IPR019745">
    <property type="entry name" value="Amyloid_glyco_intracell_CS"/>
</dbReference>
<keyword evidence="8 16" id="KW-1133">Transmembrane helix</keyword>
<dbReference type="Gene3D" id="2.30.29.30">
    <property type="entry name" value="Pleckstrin-homology domain (PH domain)/Phosphotyrosine-binding domain (PTB)"/>
    <property type="match status" value="1"/>
</dbReference>
<feature type="disulfide bond" evidence="15">
    <location>
        <begin position="134"/>
        <end position="188"/>
    </location>
</feature>
<dbReference type="SUPFAM" id="SSF89811">
    <property type="entry name" value="Amyloid beta a4 protein copper binding domain (domain 2)"/>
    <property type="match status" value="1"/>
</dbReference>
<dbReference type="InterPro" id="IPR002223">
    <property type="entry name" value="Kunitz_BPTI"/>
</dbReference>
<dbReference type="SUPFAM" id="SSF109843">
    <property type="entry name" value="CAPPD, an extracellular domain of amyloid beta A4 protein"/>
    <property type="match status" value="1"/>
</dbReference>
<dbReference type="PROSITE" id="PS50279">
    <property type="entry name" value="BPTI_KUNITZ_2"/>
    <property type="match status" value="1"/>
</dbReference>
<evidence type="ECO:0000256" key="17">
    <source>
        <dbReference type="SAM" id="Coils"/>
    </source>
</evidence>
<dbReference type="InterPro" id="IPR036176">
    <property type="entry name" value="E2_sf"/>
</dbReference>
<keyword evidence="6 19" id="KW-0732">Signal</keyword>
<sequence>MGDRISLLLLIFAAAGQAVEVSTDGGLGLLAEPQVAMFCGKLNMHVDVQSGKWESDPSGTKSCIGTKEGILQYCQEVYTELQITNVVEANQPVSIQNWCKKGRKQCRSHLHIVVPYRCLVGEFVSDALLVPDKCKFLHQERMDMCESHLHWHTVAKESCGDRTLSLHDYGMLLPCGIDRFRGVEFVCCPSEREADSGEQEDDDSDEEEAEETAPAMEEEDEDLVQEEEQDENEEVLEEEVLENDQDGDGDDEEDNDVIDKHDDSEPTTSVAMTTTTTESVEEVVREVCWASAETGPCRAMLARWYFDRKEGRCAQFIYGGCGGNRNNFESEEYCLSVCMATAAPDAMNRYLDAPGDDNEHAHFNKAKESLEAKHRDRMSEVMREWEEAEREAKNLPRADKKAVIQRFQEKVEMLEQEAASERQQLVETHMARVEALLNDRRRLALESYLTSLQAEPPRPRHVFSLLKKYVRAEQKDRQHTLKHFEHVRMVDPKKAAQIRPQVLTHLRVIDERMNQSLSLLYKVPGVADNIQDQIELLQKEQSEMAQQLSNLQSDVRVSYGNDALMPDSLPDSTGPSLDILPQEEGLGLDGIGFIHPVSFNQFDGDDLGSSNKGAIIGLMVGGVVIATVIVITLVMLRKKQYTSIHHGVIEVDAAVTPEERHLSKMQQNGYENPTYKFFEQMQN</sequence>
<dbReference type="GO" id="GO:0007417">
    <property type="term" value="P:central nervous system development"/>
    <property type="evidence" value="ECO:0007669"/>
    <property type="project" value="TreeGrafter"/>
</dbReference>
<dbReference type="Bgee" id="ENSELUG00000001674">
    <property type="expression patterns" value="Expressed in brain and 15 other cell types or tissues"/>
</dbReference>
<dbReference type="SMART" id="SM00131">
    <property type="entry name" value="KU"/>
    <property type="match status" value="1"/>
</dbReference>
<feature type="domain" description="E2" evidence="22">
    <location>
        <begin position="346"/>
        <end position="537"/>
    </location>
</feature>
<feature type="disulfide bond" evidence="15">
    <location>
        <begin position="159"/>
        <end position="187"/>
    </location>
</feature>
<dbReference type="FunFam" id="1.20.120.770:FF:000001">
    <property type="entry name" value="Amyloid beta A4 protein-like isoform 1"/>
    <property type="match status" value="1"/>
</dbReference>
<dbReference type="CDD" id="cd22607">
    <property type="entry name" value="Kunitz_ABPP-like"/>
    <property type="match status" value="1"/>
</dbReference>
<dbReference type="GO" id="GO:0004867">
    <property type="term" value="F:serine-type endopeptidase inhibitor activity"/>
    <property type="evidence" value="ECO:0007669"/>
    <property type="project" value="UniProtKB-KW"/>
</dbReference>
<dbReference type="GO" id="GO:0043005">
    <property type="term" value="C:neuron projection"/>
    <property type="evidence" value="ECO:0007669"/>
    <property type="project" value="UniProtKB-ARBA"/>
</dbReference>
<keyword evidence="16" id="KW-1003">Cell membrane</keyword>
<feature type="domain" description="E1" evidence="21">
    <location>
        <begin position="29"/>
        <end position="190"/>
    </location>
</feature>
<feature type="signal peptide" evidence="19">
    <location>
        <begin position="1"/>
        <end position="18"/>
    </location>
</feature>
<evidence type="ECO:0000256" key="4">
    <source>
        <dbReference type="ARBA" id="ARBA00022692"/>
    </source>
</evidence>
<reference evidence="23" key="4">
    <citation type="submission" date="2025-09" db="UniProtKB">
        <authorList>
            <consortium name="Ensembl"/>
        </authorList>
    </citation>
    <scope>IDENTIFICATION</scope>
</reference>
<feature type="disulfide bond" evidence="15">
    <location>
        <begin position="74"/>
        <end position="118"/>
    </location>
</feature>
<feature type="coiled-coil region" evidence="17">
    <location>
        <begin position="527"/>
        <end position="554"/>
    </location>
</feature>
<keyword evidence="7" id="KW-0722">Serine protease inhibitor</keyword>
<dbReference type="Gene3D" id="1.20.120.770">
    <property type="entry name" value="Amyloid precursor protein, E2 domain"/>
    <property type="match status" value="1"/>
</dbReference>
<evidence type="ECO:0000256" key="5">
    <source>
        <dbReference type="ARBA" id="ARBA00022723"/>
    </source>
</evidence>
<evidence type="ECO:0000256" key="14">
    <source>
        <dbReference type="ARBA" id="ARBA00053261"/>
    </source>
</evidence>
<dbReference type="Pfam" id="PF12925">
    <property type="entry name" value="APP_E2"/>
    <property type="match status" value="1"/>
</dbReference>
<comment type="function">
    <text evidence="14">Functional neuronal receptor which couples to intracellular signaling pathway through the GTP-binding protein G(O).</text>
</comment>
<dbReference type="AlphaFoldDB" id="A0A6Q2Y1T3"/>
<dbReference type="GO" id="GO:0008201">
    <property type="term" value="F:heparin binding"/>
    <property type="evidence" value="ECO:0007669"/>
    <property type="project" value="UniProtKB-UniRule"/>
</dbReference>
<dbReference type="InterPro" id="IPR036669">
    <property type="entry name" value="Amyloid_Cu-bd_sf"/>
</dbReference>
<evidence type="ECO:0000256" key="9">
    <source>
        <dbReference type="ARBA" id="ARBA00023008"/>
    </source>
</evidence>
<reference evidence="24" key="1">
    <citation type="journal article" date="2014" name="PLoS ONE">
        <title>The genome and linkage map of the northern pike (Esox lucius): conserved synteny revealed between the salmonid sister group and the Neoteleostei.</title>
        <authorList>
            <person name="Rondeau E.B."/>
            <person name="Minkley D.R."/>
            <person name="Leong J.S."/>
            <person name="Messmer A.M."/>
            <person name="Jantzen J.R."/>
            <person name="von Schalburg K.R."/>
            <person name="Lemon C."/>
            <person name="Bird N.H."/>
            <person name="Koop B.F."/>
        </authorList>
    </citation>
    <scope>NUCLEOTIDE SEQUENCE</scope>
</reference>
<evidence type="ECO:0000256" key="12">
    <source>
        <dbReference type="ARBA" id="ARBA00023157"/>
    </source>
</evidence>
<feature type="domain" description="BPTI/Kunitz inhibitor" evidence="20">
    <location>
        <begin position="288"/>
        <end position="338"/>
    </location>
</feature>
<evidence type="ECO:0000259" key="20">
    <source>
        <dbReference type="PROSITE" id="PS50279"/>
    </source>
</evidence>
<dbReference type="GO" id="GO:0046914">
    <property type="term" value="F:transition metal ion binding"/>
    <property type="evidence" value="ECO:0007669"/>
    <property type="project" value="InterPro"/>
</dbReference>
<evidence type="ECO:0000256" key="19">
    <source>
        <dbReference type="SAM" id="SignalP"/>
    </source>
</evidence>
<feature type="chain" id="PRO_5044226839" description="Amyloid-beta A4 protein" evidence="19">
    <location>
        <begin position="19"/>
        <end position="683"/>
    </location>
</feature>
<feature type="compositionally biased region" description="Acidic residues" evidence="18">
    <location>
        <begin position="196"/>
        <end position="256"/>
    </location>
</feature>
<dbReference type="InterPro" id="IPR008154">
    <property type="entry name" value="Amyloid_glyco_extra"/>
</dbReference>
<dbReference type="PROSITE" id="PS00280">
    <property type="entry name" value="BPTI_KUNITZ_1"/>
    <property type="match status" value="1"/>
</dbReference>
<dbReference type="Gene3D" id="4.10.410.10">
    <property type="entry name" value="Pancreatic trypsin inhibitor Kunitz domain"/>
    <property type="match status" value="1"/>
</dbReference>
<comment type="caution">
    <text evidence="15">Lacks conserved residue(s) required for the propagation of feature annotation.</text>
</comment>
<dbReference type="GO" id="GO:0030546">
    <property type="term" value="F:signaling receptor activator activity"/>
    <property type="evidence" value="ECO:0007669"/>
    <property type="project" value="TreeGrafter"/>
</dbReference>
<dbReference type="GO" id="GO:0005794">
    <property type="term" value="C:Golgi apparatus"/>
    <property type="evidence" value="ECO:0007669"/>
    <property type="project" value="TreeGrafter"/>
</dbReference>
<keyword evidence="17" id="KW-0175">Coiled coil</keyword>
<evidence type="ECO:0000256" key="2">
    <source>
        <dbReference type="ARBA" id="ARBA00016844"/>
    </source>
</evidence>
<organism evidence="23 24">
    <name type="scientific">Esox lucius</name>
    <name type="common">Northern pike</name>
    <dbReference type="NCBI Taxonomy" id="8010"/>
    <lineage>
        <taxon>Eukaryota</taxon>
        <taxon>Metazoa</taxon>
        <taxon>Chordata</taxon>
        <taxon>Craniata</taxon>
        <taxon>Vertebrata</taxon>
        <taxon>Euteleostomi</taxon>
        <taxon>Actinopterygii</taxon>
        <taxon>Neopterygii</taxon>
        <taxon>Teleostei</taxon>
        <taxon>Protacanthopterygii</taxon>
        <taxon>Esociformes</taxon>
        <taxon>Esocidae</taxon>
        <taxon>Esox</taxon>
    </lineage>
</organism>
<keyword evidence="4 16" id="KW-0812">Transmembrane</keyword>
<dbReference type="GO" id="GO:0045121">
    <property type="term" value="C:membrane raft"/>
    <property type="evidence" value="ECO:0007669"/>
    <property type="project" value="TreeGrafter"/>
</dbReference>
<evidence type="ECO:0000259" key="21">
    <source>
        <dbReference type="PROSITE" id="PS51869"/>
    </source>
</evidence>
<dbReference type="Ensembl" id="ENSELUT00000052177.2">
    <property type="protein sequence ID" value="ENSELUP00000059341.2"/>
    <property type="gene ID" value="ENSELUG00000001674.3"/>
</dbReference>
<keyword evidence="10 16" id="KW-0034">Amyloid</keyword>
<dbReference type="Pfam" id="PF10515">
    <property type="entry name" value="APP_amyloid"/>
    <property type="match status" value="1"/>
</dbReference>
<dbReference type="PROSITE" id="PS00319">
    <property type="entry name" value="APP_CUBD"/>
    <property type="match status" value="1"/>
</dbReference>